<dbReference type="PANTHER" id="PTHR23278">
    <property type="entry name" value="SIDESTEP PROTEIN"/>
    <property type="match status" value="1"/>
</dbReference>
<feature type="domain" description="Ig-like" evidence="6">
    <location>
        <begin position="30"/>
        <end position="131"/>
    </location>
</feature>
<dbReference type="EMBL" id="CAXKWB010018053">
    <property type="protein sequence ID" value="CAL4120152.1"/>
    <property type="molecule type" value="Genomic_DNA"/>
</dbReference>
<dbReference type="CDD" id="cd00063">
    <property type="entry name" value="FN3"/>
    <property type="match status" value="1"/>
</dbReference>
<feature type="non-terminal residue" evidence="8">
    <location>
        <position position="1011"/>
    </location>
</feature>
<dbReference type="Pfam" id="PF08205">
    <property type="entry name" value="C2-set_2"/>
    <property type="match status" value="1"/>
</dbReference>
<keyword evidence="2 5" id="KW-0472">Membrane</keyword>
<evidence type="ECO:0008006" key="10">
    <source>
        <dbReference type="Google" id="ProtNLM"/>
    </source>
</evidence>
<feature type="domain" description="Ig-like" evidence="6">
    <location>
        <begin position="265"/>
        <end position="360"/>
    </location>
</feature>
<dbReference type="GO" id="GO:0016020">
    <property type="term" value="C:membrane"/>
    <property type="evidence" value="ECO:0007669"/>
    <property type="project" value="UniProtKB-SubCell"/>
</dbReference>
<dbReference type="InterPro" id="IPR036116">
    <property type="entry name" value="FN3_sf"/>
</dbReference>
<feature type="domain" description="Ig-like" evidence="6">
    <location>
        <begin position="466"/>
        <end position="541"/>
    </location>
</feature>
<evidence type="ECO:0000313" key="8">
    <source>
        <dbReference type="EMBL" id="CAL4120152.1"/>
    </source>
</evidence>
<evidence type="ECO:0000313" key="9">
    <source>
        <dbReference type="Proteomes" id="UP001497623"/>
    </source>
</evidence>
<organism evidence="8 9">
    <name type="scientific">Meganyctiphanes norvegica</name>
    <name type="common">Northern krill</name>
    <name type="synonym">Thysanopoda norvegica</name>
    <dbReference type="NCBI Taxonomy" id="48144"/>
    <lineage>
        <taxon>Eukaryota</taxon>
        <taxon>Metazoa</taxon>
        <taxon>Ecdysozoa</taxon>
        <taxon>Arthropoda</taxon>
        <taxon>Crustacea</taxon>
        <taxon>Multicrustacea</taxon>
        <taxon>Malacostraca</taxon>
        <taxon>Eumalacostraca</taxon>
        <taxon>Eucarida</taxon>
        <taxon>Euphausiacea</taxon>
        <taxon>Euphausiidae</taxon>
        <taxon>Meganyctiphanes</taxon>
    </lineage>
</organism>
<feature type="transmembrane region" description="Helical" evidence="5">
    <location>
        <begin position="689"/>
        <end position="711"/>
    </location>
</feature>
<feature type="domain" description="Ig-like" evidence="6">
    <location>
        <begin position="365"/>
        <end position="457"/>
    </location>
</feature>
<dbReference type="InterPro" id="IPR036179">
    <property type="entry name" value="Ig-like_dom_sf"/>
</dbReference>
<keyword evidence="3" id="KW-1015">Disulfide bond</keyword>
<reference evidence="8 9" key="1">
    <citation type="submission" date="2024-05" db="EMBL/GenBank/DDBJ databases">
        <authorList>
            <person name="Wallberg A."/>
        </authorList>
    </citation>
    <scope>NUCLEOTIDE SEQUENCE [LARGE SCALE GENOMIC DNA]</scope>
</reference>
<dbReference type="PROSITE" id="PS50853">
    <property type="entry name" value="FN3"/>
    <property type="match status" value="1"/>
</dbReference>
<evidence type="ECO:0000256" key="2">
    <source>
        <dbReference type="ARBA" id="ARBA00023136"/>
    </source>
</evidence>
<dbReference type="CDD" id="cd00096">
    <property type="entry name" value="Ig"/>
    <property type="match status" value="1"/>
</dbReference>
<keyword evidence="5" id="KW-1133">Transmembrane helix</keyword>
<comment type="caution">
    <text evidence="8">The sequence shown here is derived from an EMBL/GenBank/DDBJ whole genome shotgun (WGS) entry which is preliminary data.</text>
</comment>
<evidence type="ECO:0000256" key="1">
    <source>
        <dbReference type="ARBA" id="ARBA00004167"/>
    </source>
</evidence>
<dbReference type="SMART" id="SM00409">
    <property type="entry name" value="IG"/>
    <property type="match status" value="5"/>
</dbReference>
<feature type="compositionally biased region" description="Polar residues" evidence="4">
    <location>
        <begin position="736"/>
        <end position="747"/>
    </location>
</feature>
<dbReference type="AlphaFoldDB" id="A0AAV2R8T5"/>
<evidence type="ECO:0000256" key="5">
    <source>
        <dbReference type="SAM" id="Phobius"/>
    </source>
</evidence>
<dbReference type="InterPro" id="IPR007110">
    <property type="entry name" value="Ig-like_dom"/>
</dbReference>
<feature type="region of interest" description="Disordered" evidence="4">
    <location>
        <begin position="646"/>
        <end position="670"/>
    </location>
</feature>
<dbReference type="SUPFAM" id="SSF49265">
    <property type="entry name" value="Fibronectin type III"/>
    <property type="match status" value="1"/>
</dbReference>
<dbReference type="PROSITE" id="PS50835">
    <property type="entry name" value="IG_LIKE"/>
    <property type="match status" value="5"/>
</dbReference>
<dbReference type="InterPro" id="IPR003961">
    <property type="entry name" value="FN3_dom"/>
</dbReference>
<dbReference type="Proteomes" id="UP001497623">
    <property type="component" value="Unassembled WGS sequence"/>
</dbReference>
<comment type="subcellular location">
    <subcellularLocation>
        <location evidence="1">Membrane</location>
        <topology evidence="1">Single-pass membrane protein</topology>
    </subcellularLocation>
</comment>
<gene>
    <name evidence="8" type="ORF">MNOR_LOCUS21942</name>
</gene>
<dbReference type="InterPro" id="IPR013162">
    <property type="entry name" value="CD80_C2-set"/>
</dbReference>
<accession>A0AAV2R8T5</accession>
<dbReference type="InterPro" id="IPR013783">
    <property type="entry name" value="Ig-like_fold"/>
</dbReference>
<keyword evidence="9" id="KW-1185">Reference proteome</keyword>
<dbReference type="Pfam" id="PF13927">
    <property type="entry name" value="Ig_3"/>
    <property type="match status" value="1"/>
</dbReference>
<evidence type="ECO:0000256" key="3">
    <source>
        <dbReference type="ARBA" id="ARBA00023157"/>
    </source>
</evidence>
<protein>
    <recommendedName>
        <fullName evidence="10">Nephrin</fullName>
    </recommendedName>
</protein>
<evidence type="ECO:0000259" key="6">
    <source>
        <dbReference type="PROSITE" id="PS50835"/>
    </source>
</evidence>
<proteinExistence type="predicted"/>
<keyword evidence="5" id="KW-0812">Transmembrane</keyword>
<name>A0AAV2R8T5_MEGNR</name>
<dbReference type="PANTHER" id="PTHR23278:SF19">
    <property type="entry name" value="OBSCURIN"/>
    <property type="match status" value="1"/>
</dbReference>
<dbReference type="SMART" id="SM00408">
    <property type="entry name" value="IGc2"/>
    <property type="match status" value="2"/>
</dbReference>
<sequence>MKSIYYSVQTVIFICDFTFMISVVEVVAVEGHPTALPCDLHHPDDDAVFLVLFFNDNRTTPIYRYDNREGPDDSSRHWVDETALGVDVQFDVSHKPALLRLGSVRAKDQGFYKCRVDFSKQATKTTRVRLTVIVPPSKVQITAESRPVSSVVGPFMEGDSSSLTCTAYGGNPHPRVLWFIGDRLIDNVMDHESEKFFQVSNELLPVPTEAQHHKKRPRHMPVSNTMTLGPLSRDDLRSLLSCEVSNTNLTQPTTEAVMIDMNLAPLSVDLFAPEEQLSAGRRYELVCEVRGSRPPPTITWYRGTTRVHDTMVQEQTNSDGNITSSTLALTPKPHDDGTTVTCRAENPSTNTVLEQSKAIQVHFIPEAQVRLGSSLNPDNIKEGDDVYFECSILANPKAYKITWQHNGRPLEANPSGGVIVSNQSLVLQRVTRQHAGRYSCTASNIEGDGIASSINLDVKYAPVCAPEQMLTYGVARHEDAEVTCKVNSNPPAQSFKWTFNNTADTIDVPPGRFTTAPAYSIITYTPMTELDYGTLLCWAHNDIGNQALPCLFHIVPAGKPDPPFNCTVSNQSATGFHVSCHPGFDGGLKQIFLLRVAQLGTEGTNVSAGEPEFIVRNLQPGTTYRLQVWSANDKGVSPSVHLQAFTTSQASRPHVGPSEPVKGPVGDGDEGTGIIIPGFDESVERVPALVSMVVGGSVGTILLLLLLVMLIRQRLRGRGPPRQPTPPSTASQQQLTHTTTVQSSPAMTSKIMMSDARSPLTTALCPEREMQVESENEVDPDLIPQKLEHSGLSPSGPLLRPPANYVSSSQVQSNPCCDPGGNETTAGTHRRVVATASAAASGAQHHLAGVTGGAYSHASIITSAAPPLSTHHAHLLPQRNYRHDASSDPRYAHLDLQHSGLVDVTQSRSRGIPTVYATLDTRHASRHAPHSHTQVAYDLRQTHSQASLDLTQDLRYPQHLSHGRSVTQTNDHHGHEQYGQQLVYGHDLSRPLLDDDVGVDIPLVSKRESSV</sequence>
<dbReference type="InterPro" id="IPR003599">
    <property type="entry name" value="Ig_sub"/>
</dbReference>
<feature type="compositionally biased region" description="Polar residues" evidence="4">
    <location>
        <begin position="316"/>
        <end position="328"/>
    </location>
</feature>
<feature type="region of interest" description="Disordered" evidence="4">
    <location>
        <begin position="316"/>
        <end position="337"/>
    </location>
</feature>
<dbReference type="Pfam" id="PF00041">
    <property type="entry name" value="fn3"/>
    <property type="match status" value="1"/>
</dbReference>
<dbReference type="SMART" id="SM00060">
    <property type="entry name" value="FN3"/>
    <property type="match status" value="1"/>
</dbReference>
<feature type="domain" description="Ig-like" evidence="6">
    <location>
        <begin position="147"/>
        <end position="258"/>
    </location>
</feature>
<dbReference type="InterPro" id="IPR003598">
    <property type="entry name" value="Ig_sub2"/>
</dbReference>
<evidence type="ECO:0000256" key="4">
    <source>
        <dbReference type="SAM" id="MobiDB-lite"/>
    </source>
</evidence>
<evidence type="ECO:0000259" key="7">
    <source>
        <dbReference type="PROSITE" id="PS50853"/>
    </source>
</evidence>
<dbReference type="Gene3D" id="2.60.40.10">
    <property type="entry name" value="Immunoglobulins"/>
    <property type="match status" value="6"/>
</dbReference>
<feature type="region of interest" description="Disordered" evidence="4">
    <location>
        <begin position="717"/>
        <end position="755"/>
    </location>
</feature>
<feature type="domain" description="Fibronectin type-III" evidence="7">
    <location>
        <begin position="562"/>
        <end position="650"/>
    </location>
</feature>
<dbReference type="SUPFAM" id="SSF48726">
    <property type="entry name" value="Immunoglobulin"/>
    <property type="match status" value="5"/>
</dbReference>